<dbReference type="KEGG" id="agv:OJF2_52570"/>
<keyword evidence="2" id="KW-1185">Reference proteome</keyword>
<reference evidence="1 2" key="1">
    <citation type="submission" date="2019-08" db="EMBL/GenBank/DDBJ databases">
        <title>Deep-cultivation of Planctomycetes and their phenomic and genomic characterization uncovers novel biology.</title>
        <authorList>
            <person name="Wiegand S."/>
            <person name="Jogler M."/>
            <person name="Boedeker C."/>
            <person name="Pinto D."/>
            <person name="Vollmers J."/>
            <person name="Rivas-Marin E."/>
            <person name="Kohn T."/>
            <person name="Peeters S.H."/>
            <person name="Heuer A."/>
            <person name="Rast P."/>
            <person name="Oberbeckmann S."/>
            <person name="Bunk B."/>
            <person name="Jeske O."/>
            <person name="Meyerdierks A."/>
            <person name="Storesund J.E."/>
            <person name="Kallscheuer N."/>
            <person name="Luecker S."/>
            <person name="Lage O.M."/>
            <person name="Pohl T."/>
            <person name="Merkel B.J."/>
            <person name="Hornburger P."/>
            <person name="Mueller R.-W."/>
            <person name="Bruemmer F."/>
            <person name="Labrenz M."/>
            <person name="Spormann A.M."/>
            <person name="Op den Camp H."/>
            <person name="Overmann J."/>
            <person name="Amann R."/>
            <person name="Jetten M.S.M."/>
            <person name="Mascher T."/>
            <person name="Medema M.H."/>
            <person name="Devos D.P."/>
            <person name="Kaster A.-K."/>
            <person name="Ovreas L."/>
            <person name="Rohde M."/>
            <person name="Galperin M.Y."/>
            <person name="Jogler C."/>
        </authorList>
    </citation>
    <scope>NUCLEOTIDE SEQUENCE [LARGE SCALE GENOMIC DNA]</scope>
    <source>
        <strain evidence="1 2">OJF2</strain>
    </source>
</reference>
<dbReference type="AlphaFoldDB" id="A0A5B9W7K8"/>
<sequence>MGIGSETTRRKVRTIGLAVEGVEERVLLSTGIASPLRSHVAHYAAMPKSQKLVLSGNLKGSLTPQPLADLQNVSLTATLQGRTGNRKLGNVLITATGIAPAAIQDQVGRMKLVSQLQVQFVTPSGSDTSPGTLTLGTSRNRSKVPFKVTVSLSNGTDILAGASGTYTIQGTLNANAGSISGRLRGTLRTQPIA</sequence>
<evidence type="ECO:0000313" key="1">
    <source>
        <dbReference type="EMBL" id="QEH36672.1"/>
    </source>
</evidence>
<evidence type="ECO:0000313" key="2">
    <source>
        <dbReference type="Proteomes" id="UP000324233"/>
    </source>
</evidence>
<name>A0A5B9W7K8_9BACT</name>
<protein>
    <submittedName>
        <fullName evidence="1">Uncharacterized protein</fullName>
    </submittedName>
</protein>
<proteinExistence type="predicted"/>
<dbReference type="Proteomes" id="UP000324233">
    <property type="component" value="Chromosome"/>
</dbReference>
<accession>A0A5B9W7K8</accession>
<gene>
    <name evidence="1" type="ORF">OJF2_52570</name>
</gene>
<dbReference type="EMBL" id="CP042997">
    <property type="protein sequence ID" value="QEH36672.1"/>
    <property type="molecule type" value="Genomic_DNA"/>
</dbReference>
<dbReference type="RefSeq" id="WP_148596333.1">
    <property type="nucleotide sequence ID" value="NZ_CP042997.1"/>
</dbReference>
<organism evidence="1 2">
    <name type="scientific">Aquisphaera giovannonii</name>
    <dbReference type="NCBI Taxonomy" id="406548"/>
    <lineage>
        <taxon>Bacteria</taxon>
        <taxon>Pseudomonadati</taxon>
        <taxon>Planctomycetota</taxon>
        <taxon>Planctomycetia</taxon>
        <taxon>Isosphaerales</taxon>
        <taxon>Isosphaeraceae</taxon>
        <taxon>Aquisphaera</taxon>
    </lineage>
</organism>